<dbReference type="AlphaFoldDB" id="A0A8T8BXF2"/>
<proteinExistence type="predicted"/>
<dbReference type="Proteomes" id="UP000003811">
    <property type="component" value="Chromosome"/>
</dbReference>
<dbReference type="RefSeq" id="WP_159372347.1">
    <property type="nucleotide sequence ID" value="NZ_CP047260.1"/>
</dbReference>
<evidence type="ECO:0000313" key="1">
    <source>
        <dbReference type="EMBL" id="QHE95674.1"/>
    </source>
</evidence>
<gene>
    <name evidence="1" type="ORF">PMA4326_002870</name>
</gene>
<dbReference type="EMBL" id="CP047260">
    <property type="protein sequence ID" value="QHE95674.1"/>
    <property type="molecule type" value="Genomic_DNA"/>
</dbReference>
<accession>A0A8T8BXF2</accession>
<reference evidence="1 2" key="1">
    <citation type="journal article" date="2011" name="PLoS Pathog.">
        <title>Dynamic evolution of pathogenicity revealed by sequencing and comparative genomics of 19 Pseudomonas syringae isolates.</title>
        <authorList>
            <person name="Baltrus D.A."/>
            <person name="Nishimura M.T."/>
            <person name="Romanchuk A."/>
            <person name="Chang J.H."/>
            <person name="Mukhtar M.S."/>
            <person name="Cherkis K."/>
            <person name="Roach J."/>
            <person name="Grant S.R."/>
            <person name="Jones C.D."/>
            <person name="Dangl J.L."/>
        </authorList>
    </citation>
    <scope>NUCLEOTIDE SEQUENCE [LARGE SCALE GENOMIC DNA]</scope>
    <source>
        <strain evidence="1 2">ES4326</strain>
    </source>
</reference>
<organism evidence="1 2">
    <name type="scientific">Pseudomonas syringae pv. maculicola str. ES4326</name>
    <dbReference type="NCBI Taxonomy" id="629265"/>
    <lineage>
        <taxon>Bacteria</taxon>
        <taxon>Pseudomonadati</taxon>
        <taxon>Pseudomonadota</taxon>
        <taxon>Gammaproteobacteria</taxon>
        <taxon>Pseudomonadales</taxon>
        <taxon>Pseudomonadaceae</taxon>
        <taxon>Pseudomonas</taxon>
    </lineage>
</organism>
<name>A0A8T8BXF2_PSEYM</name>
<evidence type="ECO:0000313" key="2">
    <source>
        <dbReference type="Proteomes" id="UP000003811"/>
    </source>
</evidence>
<sequence>MRLPAYSASAKDICFIWAQPFIFRDWRISADLEVFFRVSLALEGTPIDGGAWKKSFAEVGPANICATFERDGFQPSSHYLNRHYGNCNRSQSAVILGLPTSEKLFPYQCLLVAEHPEITGSFLQNLILEDDNGDYIGYVKSETGAKLIGYKDRRGRELSEQVVALSDFTQTLIEEVIEITQPLRDYLRRNGDPACKELFLTCGTSISSPVGANFPNWNRSKFNATPSNLEELRVQFSPYEEMMECGIQEFLERVSLTSLRASCGVAVYLRTKDVTEMAKALGHAKYDPSLLGRYLPEAILAFFQTRWIRIFQRSFICEAMKDSPYLLEATTFETMDELHVFLKNHALRDIPSHLRNPENKPETAQSQARKSQVYLSIDVGIMTALLSLEAAVNTSEQPYQICGRAKYWADISRAVSEEIERGSDSLLKKHLLVAKSHCNPSRMDKIIYATAA</sequence>
<protein>
    <submittedName>
        <fullName evidence="1">Uncharacterized protein</fullName>
    </submittedName>
</protein>